<name>A0ACB9WFA4_CHAAC</name>
<accession>A0ACB9WFA4</accession>
<dbReference type="Proteomes" id="UP001057452">
    <property type="component" value="Chromosome 16"/>
</dbReference>
<evidence type="ECO:0000313" key="1">
    <source>
        <dbReference type="EMBL" id="KAI4812077.1"/>
    </source>
</evidence>
<dbReference type="EMBL" id="CM043800">
    <property type="protein sequence ID" value="KAI4812077.1"/>
    <property type="molecule type" value="Genomic_DNA"/>
</dbReference>
<sequence length="63" mass="7161">LDITTNLAEPERGATAVAKEWLAQLGTKPGPEVWRRGVQEDERLGIFFNLVIKEERQILDQTL</sequence>
<feature type="non-terminal residue" evidence="1">
    <location>
        <position position="63"/>
    </location>
</feature>
<keyword evidence="2" id="KW-1185">Reference proteome</keyword>
<reference evidence="1" key="1">
    <citation type="submission" date="2022-05" db="EMBL/GenBank/DDBJ databases">
        <title>Chromosome-level genome of Chaenocephalus aceratus.</title>
        <authorList>
            <person name="Park H."/>
        </authorList>
    </citation>
    <scope>NUCLEOTIDE SEQUENCE</scope>
    <source>
        <strain evidence="1">KU_202001</strain>
    </source>
</reference>
<feature type="non-terminal residue" evidence="1">
    <location>
        <position position="1"/>
    </location>
</feature>
<protein>
    <submittedName>
        <fullName evidence="1">Uncharacterized protein</fullName>
    </submittedName>
</protein>
<comment type="caution">
    <text evidence="1">The sequence shown here is derived from an EMBL/GenBank/DDBJ whole genome shotgun (WGS) entry which is preliminary data.</text>
</comment>
<proteinExistence type="predicted"/>
<gene>
    <name evidence="1" type="ORF">KUCAC02_014933</name>
</gene>
<organism evidence="1 2">
    <name type="scientific">Chaenocephalus aceratus</name>
    <name type="common">Blackfin icefish</name>
    <name type="synonym">Chaenichthys aceratus</name>
    <dbReference type="NCBI Taxonomy" id="36190"/>
    <lineage>
        <taxon>Eukaryota</taxon>
        <taxon>Metazoa</taxon>
        <taxon>Chordata</taxon>
        <taxon>Craniata</taxon>
        <taxon>Vertebrata</taxon>
        <taxon>Euteleostomi</taxon>
        <taxon>Actinopterygii</taxon>
        <taxon>Neopterygii</taxon>
        <taxon>Teleostei</taxon>
        <taxon>Neoteleostei</taxon>
        <taxon>Acanthomorphata</taxon>
        <taxon>Eupercaria</taxon>
        <taxon>Perciformes</taxon>
        <taxon>Notothenioidei</taxon>
        <taxon>Channichthyidae</taxon>
        <taxon>Chaenocephalus</taxon>
    </lineage>
</organism>
<evidence type="ECO:0000313" key="2">
    <source>
        <dbReference type="Proteomes" id="UP001057452"/>
    </source>
</evidence>